<dbReference type="GO" id="GO:0032589">
    <property type="term" value="C:neuron projection membrane"/>
    <property type="evidence" value="ECO:0007669"/>
    <property type="project" value="TreeGrafter"/>
</dbReference>
<dbReference type="Proteomes" id="UP000292052">
    <property type="component" value="Unassembled WGS sequence"/>
</dbReference>
<sequence>MCNFNTEINYDSPRGGVSVITEKGDITFSYLLVQRAKASDSGKYTCNPSNANPKTVIVHVLN</sequence>
<dbReference type="InterPro" id="IPR013783">
    <property type="entry name" value="Ig-like_fold"/>
</dbReference>
<accession>A0A482VXG4</accession>
<evidence type="ECO:0000313" key="1">
    <source>
        <dbReference type="EMBL" id="RZC37138.1"/>
    </source>
</evidence>
<dbReference type="GO" id="GO:0050808">
    <property type="term" value="P:synapse organization"/>
    <property type="evidence" value="ECO:0007669"/>
    <property type="project" value="TreeGrafter"/>
</dbReference>
<dbReference type="InterPro" id="IPR036179">
    <property type="entry name" value="Ig-like_dom_sf"/>
</dbReference>
<dbReference type="InterPro" id="IPR037448">
    <property type="entry name" value="Zig-8"/>
</dbReference>
<dbReference type="PANTHER" id="PTHR23279">
    <property type="entry name" value="DEFECTIVE PROBOSCIS EXTENSION RESPONSE DPR -RELATED"/>
    <property type="match status" value="1"/>
</dbReference>
<reference evidence="1 2" key="1">
    <citation type="submission" date="2017-03" db="EMBL/GenBank/DDBJ databases">
        <title>Genome of the blue death feigning beetle - Asbolus verrucosus.</title>
        <authorList>
            <person name="Rider S.D."/>
        </authorList>
    </citation>
    <scope>NUCLEOTIDE SEQUENCE [LARGE SCALE GENOMIC DNA]</scope>
    <source>
        <strain evidence="1">Butters</strain>
        <tissue evidence="1">Head and leg muscle</tissue>
    </source>
</reference>
<dbReference type="AlphaFoldDB" id="A0A482VXG4"/>
<organism evidence="1 2">
    <name type="scientific">Asbolus verrucosus</name>
    <name type="common">Desert ironclad beetle</name>
    <dbReference type="NCBI Taxonomy" id="1661398"/>
    <lineage>
        <taxon>Eukaryota</taxon>
        <taxon>Metazoa</taxon>
        <taxon>Ecdysozoa</taxon>
        <taxon>Arthropoda</taxon>
        <taxon>Hexapoda</taxon>
        <taxon>Insecta</taxon>
        <taxon>Pterygota</taxon>
        <taxon>Neoptera</taxon>
        <taxon>Endopterygota</taxon>
        <taxon>Coleoptera</taxon>
        <taxon>Polyphaga</taxon>
        <taxon>Cucujiformia</taxon>
        <taxon>Tenebrionidae</taxon>
        <taxon>Pimeliinae</taxon>
        <taxon>Asbolus</taxon>
    </lineage>
</organism>
<dbReference type="Gene3D" id="2.60.40.10">
    <property type="entry name" value="Immunoglobulins"/>
    <property type="match status" value="1"/>
</dbReference>
<proteinExistence type="predicted"/>
<dbReference type="EMBL" id="QDEB01055361">
    <property type="protein sequence ID" value="RZC37138.1"/>
    <property type="molecule type" value="Genomic_DNA"/>
</dbReference>
<dbReference type="SUPFAM" id="SSF48726">
    <property type="entry name" value="Immunoglobulin"/>
    <property type="match status" value="1"/>
</dbReference>
<protein>
    <submittedName>
        <fullName evidence="1">I-set domain containing protein</fullName>
    </submittedName>
</protein>
<feature type="non-terminal residue" evidence="1">
    <location>
        <position position="62"/>
    </location>
</feature>
<keyword evidence="2" id="KW-1185">Reference proteome</keyword>
<evidence type="ECO:0000313" key="2">
    <source>
        <dbReference type="Proteomes" id="UP000292052"/>
    </source>
</evidence>
<dbReference type="PANTHER" id="PTHR23279:SF13">
    <property type="entry name" value="DEFECTIVE PROBOSCIS EXTENSION RESPONSE 21"/>
    <property type="match status" value="1"/>
</dbReference>
<dbReference type="OrthoDB" id="6365338at2759"/>
<comment type="caution">
    <text evidence="1">The sequence shown here is derived from an EMBL/GenBank/DDBJ whole genome shotgun (WGS) entry which is preliminary data.</text>
</comment>
<gene>
    <name evidence="1" type="ORF">BDFB_010588</name>
</gene>
<name>A0A482VXG4_ASBVE</name>
<dbReference type="STRING" id="1661398.A0A482VXG4"/>